<dbReference type="InterPro" id="IPR036890">
    <property type="entry name" value="HATPase_C_sf"/>
</dbReference>
<evidence type="ECO:0000259" key="15">
    <source>
        <dbReference type="PROSITE" id="PS50109"/>
    </source>
</evidence>
<name>A0A2Y9BIV4_9FIRM</name>
<feature type="transmembrane region" description="Helical" evidence="14">
    <location>
        <begin position="20"/>
        <end position="37"/>
    </location>
</feature>
<evidence type="ECO:0000259" key="16">
    <source>
        <dbReference type="PROSITE" id="PS50885"/>
    </source>
</evidence>
<evidence type="ECO:0000256" key="7">
    <source>
        <dbReference type="ARBA" id="ARBA00022692"/>
    </source>
</evidence>
<evidence type="ECO:0000256" key="10">
    <source>
        <dbReference type="ARBA" id="ARBA00022840"/>
    </source>
</evidence>
<organism evidence="17 18">
    <name type="scientific">Faecalicatena orotica</name>
    <dbReference type="NCBI Taxonomy" id="1544"/>
    <lineage>
        <taxon>Bacteria</taxon>
        <taxon>Bacillati</taxon>
        <taxon>Bacillota</taxon>
        <taxon>Clostridia</taxon>
        <taxon>Lachnospirales</taxon>
        <taxon>Lachnospiraceae</taxon>
        <taxon>Faecalicatena</taxon>
    </lineage>
</organism>
<dbReference type="Gene3D" id="1.10.287.130">
    <property type="match status" value="1"/>
</dbReference>
<comment type="caution">
    <text evidence="17">The sequence shown here is derived from an EMBL/GenBank/DDBJ whole genome shotgun (WGS) entry which is preliminary data.</text>
</comment>
<dbReference type="SUPFAM" id="SSF55874">
    <property type="entry name" value="ATPase domain of HSP90 chaperone/DNA topoisomerase II/histidine kinase"/>
    <property type="match status" value="1"/>
</dbReference>
<keyword evidence="4" id="KW-1003">Cell membrane</keyword>
<feature type="transmembrane region" description="Helical" evidence="14">
    <location>
        <begin position="167"/>
        <end position="190"/>
    </location>
</feature>
<dbReference type="InterPro" id="IPR036097">
    <property type="entry name" value="HisK_dim/P_sf"/>
</dbReference>
<dbReference type="Proteomes" id="UP000245845">
    <property type="component" value="Unassembled WGS sequence"/>
</dbReference>
<comment type="subcellular location">
    <subcellularLocation>
        <location evidence="2">Cell membrane</location>
        <topology evidence="2">Multi-pass membrane protein</topology>
    </subcellularLocation>
</comment>
<evidence type="ECO:0000256" key="8">
    <source>
        <dbReference type="ARBA" id="ARBA00022741"/>
    </source>
</evidence>
<dbReference type="SMART" id="SM00388">
    <property type="entry name" value="HisKA"/>
    <property type="match status" value="1"/>
</dbReference>
<dbReference type="PROSITE" id="PS50109">
    <property type="entry name" value="HIS_KIN"/>
    <property type="match status" value="1"/>
</dbReference>
<evidence type="ECO:0000256" key="6">
    <source>
        <dbReference type="ARBA" id="ARBA00022679"/>
    </source>
</evidence>
<reference evidence="17 18" key="1">
    <citation type="submission" date="2018-05" db="EMBL/GenBank/DDBJ databases">
        <title>The Hungate 1000. A catalogue of reference genomes from the rumen microbiome.</title>
        <authorList>
            <person name="Kelly W."/>
        </authorList>
    </citation>
    <scope>NUCLEOTIDE SEQUENCE [LARGE SCALE GENOMIC DNA]</scope>
    <source>
        <strain evidence="17 18">NLAE-zl-C242</strain>
    </source>
</reference>
<keyword evidence="12" id="KW-0902">Two-component regulatory system</keyword>
<gene>
    <name evidence="17" type="ORF">A8806_11362</name>
</gene>
<dbReference type="OrthoDB" id="9792991at2"/>
<comment type="catalytic activity">
    <reaction evidence="1">
        <text>ATP + protein L-histidine = ADP + protein N-phospho-L-histidine.</text>
        <dbReference type="EC" id="2.7.13.3"/>
    </reaction>
</comment>
<dbReference type="EMBL" id="QGDL01000013">
    <property type="protein sequence ID" value="PWJ23629.1"/>
    <property type="molecule type" value="Genomic_DNA"/>
</dbReference>
<evidence type="ECO:0000313" key="17">
    <source>
        <dbReference type="EMBL" id="PWJ23629.1"/>
    </source>
</evidence>
<keyword evidence="8" id="KW-0547">Nucleotide-binding</keyword>
<keyword evidence="18" id="KW-1185">Reference proteome</keyword>
<keyword evidence="7 14" id="KW-0812">Transmembrane</keyword>
<accession>A0A2Y9BIV4</accession>
<dbReference type="CDD" id="cd00082">
    <property type="entry name" value="HisKA"/>
    <property type="match status" value="1"/>
</dbReference>
<evidence type="ECO:0000256" key="2">
    <source>
        <dbReference type="ARBA" id="ARBA00004651"/>
    </source>
</evidence>
<keyword evidence="6" id="KW-0808">Transferase</keyword>
<dbReference type="InterPro" id="IPR050398">
    <property type="entry name" value="HssS/ArlS-like"/>
</dbReference>
<protein>
    <recommendedName>
        <fullName evidence="3">histidine kinase</fullName>
        <ecNumber evidence="3">2.7.13.3</ecNumber>
    </recommendedName>
</protein>
<proteinExistence type="predicted"/>
<dbReference type="Pfam" id="PF00512">
    <property type="entry name" value="HisKA"/>
    <property type="match status" value="1"/>
</dbReference>
<evidence type="ECO:0000313" key="18">
    <source>
        <dbReference type="Proteomes" id="UP000245845"/>
    </source>
</evidence>
<keyword evidence="10" id="KW-0067">ATP-binding</keyword>
<evidence type="ECO:0000256" key="13">
    <source>
        <dbReference type="ARBA" id="ARBA00023136"/>
    </source>
</evidence>
<evidence type="ECO:0000256" key="3">
    <source>
        <dbReference type="ARBA" id="ARBA00012438"/>
    </source>
</evidence>
<dbReference type="GO" id="GO:0005886">
    <property type="term" value="C:plasma membrane"/>
    <property type="evidence" value="ECO:0007669"/>
    <property type="project" value="UniProtKB-SubCell"/>
</dbReference>
<evidence type="ECO:0000256" key="5">
    <source>
        <dbReference type="ARBA" id="ARBA00022553"/>
    </source>
</evidence>
<dbReference type="InterPro" id="IPR005467">
    <property type="entry name" value="His_kinase_dom"/>
</dbReference>
<evidence type="ECO:0000256" key="4">
    <source>
        <dbReference type="ARBA" id="ARBA00022475"/>
    </source>
</evidence>
<evidence type="ECO:0000256" key="9">
    <source>
        <dbReference type="ARBA" id="ARBA00022777"/>
    </source>
</evidence>
<dbReference type="AlphaFoldDB" id="A0A2Y9BIV4"/>
<sequence length="453" mass="52006">MIKRMSARIRKLKIRTKLSLLMLTSAVISLLLFSFLWKNVGNAWDFLCRYPALSWDKQGLIETLKETAKYYDVPESEKDKEGAAKIAPFFDAKDEYTGVYIYEADGDGLYRTGRYPEIMDEAVFGSLMDLGYRVTTGKIEEYEFIPMEFHNGEYNVYIYSYHALNMIYPYLLISVLLSVAVFLSLTLIFINRRMKAILNLKDEILLMASGELEHKIPDCGEDEIGILSGELDNLRVALKENIQQEEESRKANQDLITAISHDLRTPLTILNGYLEVLKLKRIPPETEEEYLDRCLQKTSDIKEMTDKMFEYALVFEESEDVNMTEVSAASVRTVLRENLDFLQLAGFQAEAVLEECTGRILGDETMLKRIFNNLFSNILKYGDKKYPVKLTFQTEKQQIKVTLINTVKTEKDEIDSNRIGLKSVEKMVGLHGGTLYVINQAGVYNVQITFPML</sequence>
<dbReference type="PANTHER" id="PTHR45528:SF1">
    <property type="entry name" value="SENSOR HISTIDINE KINASE CPXA"/>
    <property type="match status" value="1"/>
</dbReference>
<evidence type="ECO:0000256" key="12">
    <source>
        <dbReference type="ARBA" id="ARBA00023012"/>
    </source>
</evidence>
<dbReference type="RefSeq" id="WP_109732815.1">
    <property type="nucleotide sequence ID" value="NZ_BAAACK010000005.1"/>
</dbReference>
<dbReference type="InterPro" id="IPR003660">
    <property type="entry name" value="HAMP_dom"/>
</dbReference>
<dbReference type="Gene3D" id="6.10.340.10">
    <property type="match status" value="1"/>
</dbReference>
<keyword evidence="13 14" id="KW-0472">Membrane</keyword>
<dbReference type="GO" id="GO:0000155">
    <property type="term" value="F:phosphorelay sensor kinase activity"/>
    <property type="evidence" value="ECO:0007669"/>
    <property type="project" value="InterPro"/>
</dbReference>
<evidence type="ECO:0000256" key="11">
    <source>
        <dbReference type="ARBA" id="ARBA00022989"/>
    </source>
</evidence>
<evidence type="ECO:0000256" key="1">
    <source>
        <dbReference type="ARBA" id="ARBA00000085"/>
    </source>
</evidence>
<evidence type="ECO:0000256" key="14">
    <source>
        <dbReference type="SAM" id="Phobius"/>
    </source>
</evidence>
<dbReference type="PROSITE" id="PS50885">
    <property type="entry name" value="HAMP"/>
    <property type="match status" value="1"/>
</dbReference>
<keyword evidence="11 14" id="KW-1133">Transmembrane helix</keyword>
<dbReference type="PANTHER" id="PTHR45528">
    <property type="entry name" value="SENSOR HISTIDINE KINASE CPXA"/>
    <property type="match status" value="1"/>
</dbReference>
<dbReference type="InterPro" id="IPR003661">
    <property type="entry name" value="HisK_dim/P_dom"/>
</dbReference>
<dbReference type="EC" id="2.7.13.3" evidence="3"/>
<dbReference type="SUPFAM" id="SSF47384">
    <property type="entry name" value="Homodimeric domain of signal transducing histidine kinase"/>
    <property type="match status" value="1"/>
</dbReference>
<keyword evidence="5" id="KW-0597">Phosphoprotein</keyword>
<feature type="domain" description="Histidine kinase" evidence="15">
    <location>
        <begin position="258"/>
        <end position="453"/>
    </location>
</feature>
<keyword evidence="9 17" id="KW-0418">Kinase</keyword>
<dbReference type="Gene3D" id="3.30.565.10">
    <property type="entry name" value="Histidine kinase-like ATPase, C-terminal domain"/>
    <property type="match status" value="1"/>
</dbReference>
<dbReference type="GO" id="GO:0005524">
    <property type="term" value="F:ATP binding"/>
    <property type="evidence" value="ECO:0007669"/>
    <property type="project" value="UniProtKB-KW"/>
</dbReference>
<feature type="domain" description="HAMP" evidence="16">
    <location>
        <begin position="191"/>
        <end position="243"/>
    </location>
</feature>